<dbReference type="AlphaFoldDB" id="X1BCK3"/>
<accession>X1BCK3</accession>
<dbReference type="EMBL" id="BART01019096">
    <property type="protein sequence ID" value="GAG81858.1"/>
    <property type="molecule type" value="Genomic_DNA"/>
</dbReference>
<protein>
    <recommendedName>
        <fullName evidence="2">Dehydrogenase E1 component domain-containing protein</fullName>
    </recommendedName>
</protein>
<evidence type="ECO:0000313" key="3">
    <source>
        <dbReference type="EMBL" id="GAG81858.1"/>
    </source>
</evidence>
<proteinExistence type="predicted"/>
<dbReference type="Gene3D" id="3.40.50.970">
    <property type="match status" value="1"/>
</dbReference>
<feature type="domain" description="Dehydrogenase E1 component" evidence="2">
    <location>
        <begin position="4"/>
        <end position="56"/>
    </location>
</feature>
<dbReference type="InterPro" id="IPR001017">
    <property type="entry name" value="DH_E1"/>
</dbReference>
<dbReference type="InterPro" id="IPR029061">
    <property type="entry name" value="THDP-binding"/>
</dbReference>
<sequence>QGLSAGCGFALAGKLLNKDFHTFVAMSDGEQQKGQVSEARRFAKCEKCSYINSCVTTSYNKIWSLTETKSAKC</sequence>
<feature type="non-terminal residue" evidence="3">
    <location>
        <position position="1"/>
    </location>
</feature>
<dbReference type="GO" id="GO:0016624">
    <property type="term" value="F:oxidoreductase activity, acting on the aldehyde or oxo group of donors, disulfide as acceptor"/>
    <property type="evidence" value="ECO:0007669"/>
    <property type="project" value="InterPro"/>
</dbReference>
<reference evidence="3" key="1">
    <citation type="journal article" date="2014" name="Front. Microbiol.">
        <title>High frequency of phylogenetically diverse reductive dehalogenase-homologous genes in deep subseafloor sedimentary metagenomes.</title>
        <authorList>
            <person name="Kawai M."/>
            <person name="Futagami T."/>
            <person name="Toyoda A."/>
            <person name="Takaki Y."/>
            <person name="Nishi S."/>
            <person name="Hori S."/>
            <person name="Arai W."/>
            <person name="Tsubouchi T."/>
            <person name="Morono Y."/>
            <person name="Uchiyama I."/>
            <person name="Ito T."/>
            <person name="Fujiyama A."/>
            <person name="Inagaki F."/>
            <person name="Takami H."/>
        </authorList>
    </citation>
    <scope>NUCLEOTIDE SEQUENCE</scope>
    <source>
        <strain evidence="3">Expedition CK06-06</strain>
    </source>
</reference>
<evidence type="ECO:0000256" key="1">
    <source>
        <dbReference type="ARBA" id="ARBA00023002"/>
    </source>
</evidence>
<dbReference type="Pfam" id="PF00676">
    <property type="entry name" value="E1_dh"/>
    <property type="match status" value="1"/>
</dbReference>
<gene>
    <name evidence="3" type="ORF">S01H4_35841</name>
</gene>
<organism evidence="3">
    <name type="scientific">marine sediment metagenome</name>
    <dbReference type="NCBI Taxonomy" id="412755"/>
    <lineage>
        <taxon>unclassified sequences</taxon>
        <taxon>metagenomes</taxon>
        <taxon>ecological metagenomes</taxon>
    </lineage>
</organism>
<comment type="caution">
    <text evidence="3">The sequence shown here is derived from an EMBL/GenBank/DDBJ whole genome shotgun (WGS) entry which is preliminary data.</text>
</comment>
<name>X1BCK3_9ZZZZ</name>
<dbReference type="SUPFAM" id="SSF52518">
    <property type="entry name" value="Thiamin diphosphate-binding fold (THDP-binding)"/>
    <property type="match status" value="1"/>
</dbReference>
<keyword evidence="1" id="KW-0560">Oxidoreductase</keyword>
<evidence type="ECO:0000259" key="2">
    <source>
        <dbReference type="Pfam" id="PF00676"/>
    </source>
</evidence>